<dbReference type="OrthoDB" id="6380398at2759"/>
<feature type="region of interest" description="Disordered" evidence="10">
    <location>
        <begin position="294"/>
        <end position="325"/>
    </location>
</feature>
<dbReference type="InterPro" id="IPR018114">
    <property type="entry name" value="TRYPSIN_HIS"/>
</dbReference>
<evidence type="ECO:0000256" key="2">
    <source>
        <dbReference type="ARBA" id="ARBA00022670"/>
    </source>
</evidence>
<dbReference type="InterPro" id="IPR043504">
    <property type="entry name" value="Peptidase_S1_PA_chymotrypsin"/>
</dbReference>
<dbReference type="PROSITE" id="PS00134">
    <property type="entry name" value="TRYPSIN_HIS"/>
    <property type="match status" value="2"/>
</dbReference>
<dbReference type="Pfam" id="PF00431">
    <property type="entry name" value="CUB"/>
    <property type="match status" value="6"/>
</dbReference>
<dbReference type="PANTHER" id="PTHR24255:SF31">
    <property type="entry name" value="CUBILIN-LIKE PROTEIN"/>
    <property type="match status" value="1"/>
</dbReference>
<feature type="compositionally biased region" description="Low complexity" evidence="10">
    <location>
        <begin position="296"/>
        <end position="310"/>
    </location>
</feature>
<dbReference type="GO" id="GO:0005615">
    <property type="term" value="C:extracellular space"/>
    <property type="evidence" value="ECO:0007669"/>
    <property type="project" value="TreeGrafter"/>
</dbReference>
<evidence type="ECO:0000259" key="13">
    <source>
        <dbReference type="PROSITE" id="PS50240"/>
    </source>
</evidence>
<keyword evidence="11" id="KW-1133">Transmembrane helix</keyword>
<dbReference type="Proteomes" id="UP000515145">
    <property type="component" value="Chromosome 1"/>
</dbReference>
<dbReference type="PROSITE" id="PS00135">
    <property type="entry name" value="TRYPSIN_SER"/>
    <property type="match status" value="2"/>
</dbReference>
<dbReference type="InterPro" id="IPR000859">
    <property type="entry name" value="CUB_dom"/>
</dbReference>
<protein>
    <submittedName>
        <fullName evidence="15">Ovochymase-2</fullName>
    </submittedName>
</protein>
<dbReference type="GO" id="GO:0009566">
    <property type="term" value="P:fertilization"/>
    <property type="evidence" value="ECO:0007669"/>
    <property type="project" value="UniProtKB-ARBA"/>
</dbReference>
<organism evidence="14 15">
    <name type="scientific">Parambassis ranga</name>
    <name type="common">Indian glassy fish</name>
    <dbReference type="NCBI Taxonomy" id="210632"/>
    <lineage>
        <taxon>Eukaryota</taxon>
        <taxon>Metazoa</taxon>
        <taxon>Chordata</taxon>
        <taxon>Craniata</taxon>
        <taxon>Vertebrata</taxon>
        <taxon>Euteleostomi</taxon>
        <taxon>Actinopterygii</taxon>
        <taxon>Neopterygii</taxon>
        <taxon>Teleostei</taxon>
        <taxon>Neoteleostei</taxon>
        <taxon>Acanthomorphata</taxon>
        <taxon>Ovalentaria</taxon>
        <taxon>Ambassidae</taxon>
        <taxon>Parambassis</taxon>
    </lineage>
</organism>
<dbReference type="GO" id="GO:0004252">
    <property type="term" value="F:serine-type endopeptidase activity"/>
    <property type="evidence" value="ECO:0007669"/>
    <property type="project" value="InterPro"/>
</dbReference>
<evidence type="ECO:0000256" key="3">
    <source>
        <dbReference type="ARBA" id="ARBA00022729"/>
    </source>
</evidence>
<feature type="transmembrane region" description="Helical" evidence="11">
    <location>
        <begin position="20"/>
        <end position="39"/>
    </location>
</feature>
<dbReference type="PROSITE" id="PS50240">
    <property type="entry name" value="TRYPSIN_DOM"/>
    <property type="match status" value="2"/>
</dbReference>
<dbReference type="InterPro" id="IPR001254">
    <property type="entry name" value="Trypsin_dom"/>
</dbReference>
<evidence type="ECO:0000256" key="7">
    <source>
        <dbReference type="ARBA" id="ARBA00023157"/>
    </source>
</evidence>
<evidence type="ECO:0000313" key="15">
    <source>
        <dbReference type="RefSeq" id="XP_028264859.1"/>
    </source>
</evidence>
<evidence type="ECO:0000256" key="8">
    <source>
        <dbReference type="PROSITE-ProRule" id="PRU00059"/>
    </source>
</evidence>
<evidence type="ECO:0000256" key="11">
    <source>
        <dbReference type="SAM" id="Phobius"/>
    </source>
</evidence>
<evidence type="ECO:0000256" key="10">
    <source>
        <dbReference type="SAM" id="MobiDB-lite"/>
    </source>
</evidence>
<keyword evidence="4" id="KW-0677">Repeat</keyword>
<dbReference type="GeneID" id="114438029"/>
<feature type="domain" description="CUB" evidence="12">
    <location>
        <begin position="441"/>
        <end position="559"/>
    </location>
</feature>
<gene>
    <name evidence="15" type="primary">LOC114438029</name>
</gene>
<feature type="domain" description="CUB" evidence="12">
    <location>
        <begin position="56"/>
        <end position="166"/>
    </location>
</feature>
<dbReference type="SUPFAM" id="SSF49854">
    <property type="entry name" value="Spermadhesin, CUB domain"/>
    <property type="match status" value="6"/>
</dbReference>
<evidence type="ECO:0000256" key="9">
    <source>
        <dbReference type="RuleBase" id="RU363034"/>
    </source>
</evidence>
<sequence>MDVKKNHWQSKGVSTLERLCLVFVFVAMTGVCILCVIYFTDKANSSTHAAGGTSGCPGPQELSGESGTFTSWNYPSSYDNGISCIWHITVEPDKVIHLWFEEFALEDTKVCTADFLTLLDSVGIIGKYCGYTKPRPLVSLTNRLTVFFDTNDRKTDQGFKAHYKAVSPGLTSEIAGAGGFLQGDQGNLMTPGFPEQNYPNGALYQWRITVPEGERVRLTFTSFDLVPEVCGDFVQIYDGHEAGASSLGKLCGGAVTKPVESSGNTMVVRFKSDNVLTSKGFRATYTKTSLPPVVMPTTTLAPTPKPTTQTTPPPTTTGSGSPILLKGRKGVVQSPGFPNSYPAHLNSSWEISVPKGFLVKLHITDMAITGQTGQCTEDKLVISDKYGTLGTHCGYLLPPVLVSASDTVFVTFQSDSRLTDRGFSAKWEAVYPEDIAEIQGCGFSSKEETGVIKSQDWPMNYKANTECMWNIALPLGKKNTLKFTHFDLEAKDLLTSKCYDNIVVYDINSITNTLNKKHGPFCGTKLPDTIQTKGNRLVIRFHTDLFTEAKGFRAHWTTNPSLPAPTEPPVQPNPWDNITIDWPSTCGKPAIPPAVVSRIVNGEPAIPHSWPWQVSMQVWPESQTEPKFSHICGGTLIHKSWVLTAAHCFIRYADELHRWRMCLGKHNLTYTEPSQRCYNVTAIYRHEGFKYPTVPTVEFDIALVRLDGAVTPTDEISYACLPSEEEILPGGKKCYATGWGDETGDSLNAKPSEALNQVALPVVPYDTCKRMDYWWFQVKPSMICCGYTLPDELKSVCQGDSGGPLVCQDNPGSPWEVHGITSFGPIGCIMNKKPSVFTRFSAYLPWISNVIRRENYNEHTSGCGGPKDVTGTDGTVSSMGYPGSYSNRARCHWNIRVPEGKLVHLHFHNFSLEESQMCMNDKVSLKDRVGSLGTYCSHIPPEDMVSDGNTLHISFSSNDKIVDTGFTATWRAVDPADAPCGGSFSSNQGEIASPNWPNDYKAQSVCTWRINIPTSKSIHVSFTHFELQAVNKLGNCVDYVEILNGESMASLGRFCGFAPPPAITISSKTVVIRFLSNGANQQSGFRGYWTTDTSVIPTLPPPPRNPWDNITINWPDNCGNPAVKPNTGTPRVVNGEEAIPHSWPWQVSMQASPMFPIPYMHGCGGSLIHEEWILTAAHCFMIPLNKPSYWRMCLGKHHMNSSADVPSAEKCYKVDGIIRHKGFVYEQDRTDITNDIALVHLAEPVNMTRETSSICLPKPGAIVPAGTRCFVTGWGDEKGNLFPKVAEKLNQAALPVIDFQTCSKPAYWWETLRPSMICAGYESPDELKSACQGDSGGPFACTAAGTDTWEVHGIVSFGPMGCIKDKKPSVFTRVSAFSDWINDNVKKFVYESGKTTLK</sequence>
<dbReference type="InterPro" id="IPR009003">
    <property type="entry name" value="Peptidase_S1_PA"/>
</dbReference>
<feature type="domain" description="CUB" evidence="12">
    <location>
        <begin position="319"/>
        <end position="430"/>
    </location>
</feature>
<keyword evidence="5 9" id="KW-0378">Hydrolase</keyword>
<dbReference type="FunFam" id="2.40.10.10:FF:000003">
    <property type="entry name" value="Transmembrane serine protease 3"/>
    <property type="match status" value="1"/>
</dbReference>
<feature type="domain" description="CUB" evidence="12">
    <location>
        <begin position="177"/>
        <end position="288"/>
    </location>
</feature>
<evidence type="ECO:0000256" key="1">
    <source>
        <dbReference type="ARBA" id="ARBA00022659"/>
    </source>
</evidence>
<accession>A0A6P7IUJ2</accession>
<evidence type="ECO:0000256" key="5">
    <source>
        <dbReference type="ARBA" id="ARBA00022801"/>
    </source>
</evidence>
<dbReference type="Pfam" id="PF00089">
    <property type="entry name" value="Trypsin"/>
    <property type="match status" value="2"/>
</dbReference>
<feature type="domain" description="CUB" evidence="12">
    <location>
        <begin position="863"/>
        <end position="973"/>
    </location>
</feature>
<dbReference type="FunFam" id="2.60.120.290:FF:000005">
    <property type="entry name" value="Procollagen C-endopeptidase enhancer 1"/>
    <property type="match status" value="1"/>
</dbReference>
<dbReference type="PANTHER" id="PTHR24255">
    <property type="entry name" value="COMPLEMENT COMPONENT 1, S SUBCOMPONENT-RELATED"/>
    <property type="match status" value="1"/>
</dbReference>
<reference evidence="15" key="1">
    <citation type="submission" date="2025-08" db="UniProtKB">
        <authorList>
            <consortium name="RefSeq"/>
        </authorList>
    </citation>
    <scope>IDENTIFICATION</scope>
</reference>
<name>A0A6P7IUJ2_9TELE</name>
<dbReference type="CDD" id="cd00041">
    <property type="entry name" value="CUB"/>
    <property type="match status" value="6"/>
</dbReference>
<dbReference type="FunFam" id="2.40.10.10:FF:000165">
    <property type="entry name" value="Trypsin-like serine protease"/>
    <property type="match status" value="1"/>
</dbReference>
<dbReference type="GO" id="GO:0006508">
    <property type="term" value="P:proteolysis"/>
    <property type="evidence" value="ECO:0007669"/>
    <property type="project" value="UniProtKB-KW"/>
</dbReference>
<feature type="domain" description="Peptidase S1" evidence="13">
    <location>
        <begin position="1132"/>
        <end position="1386"/>
    </location>
</feature>
<dbReference type="Gene3D" id="2.40.10.10">
    <property type="entry name" value="Trypsin-like serine proteases"/>
    <property type="match status" value="2"/>
</dbReference>
<proteinExistence type="predicted"/>
<keyword evidence="11" id="KW-0472">Membrane</keyword>
<evidence type="ECO:0000256" key="4">
    <source>
        <dbReference type="ARBA" id="ARBA00022737"/>
    </source>
</evidence>
<keyword evidence="11" id="KW-0812">Transmembrane</keyword>
<keyword evidence="1" id="KW-0768">Sushi</keyword>
<evidence type="ECO:0000313" key="14">
    <source>
        <dbReference type="Proteomes" id="UP000515145"/>
    </source>
</evidence>
<dbReference type="RefSeq" id="XP_028264859.1">
    <property type="nucleotide sequence ID" value="XM_028409058.1"/>
</dbReference>
<dbReference type="Gene3D" id="2.60.120.290">
    <property type="entry name" value="Spermadhesin, CUB domain"/>
    <property type="match status" value="6"/>
</dbReference>
<dbReference type="InterPro" id="IPR001314">
    <property type="entry name" value="Peptidase_S1A"/>
</dbReference>
<comment type="caution">
    <text evidence="8">Lacks conserved residue(s) required for the propagation of feature annotation.</text>
</comment>
<dbReference type="CDD" id="cd00190">
    <property type="entry name" value="Tryp_SPc"/>
    <property type="match status" value="2"/>
</dbReference>
<dbReference type="FunFam" id="2.60.120.290:FF:000013">
    <property type="entry name" value="Membrane frizzled-related protein"/>
    <property type="match status" value="4"/>
</dbReference>
<dbReference type="SMART" id="SM00042">
    <property type="entry name" value="CUB"/>
    <property type="match status" value="6"/>
</dbReference>
<dbReference type="SMART" id="SM00020">
    <property type="entry name" value="Tryp_SPc"/>
    <property type="match status" value="2"/>
</dbReference>
<keyword evidence="3" id="KW-0732">Signal</keyword>
<keyword evidence="7" id="KW-1015">Disulfide bond</keyword>
<keyword evidence="2 9" id="KW-0645">Protease</keyword>
<dbReference type="InterPro" id="IPR033116">
    <property type="entry name" value="TRYPSIN_SER"/>
</dbReference>
<dbReference type="InterPro" id="IPR035914">
    <property type="entry name" value="Sperma_CUB_dom_sf"/>
</dbReference>
<keyword evidence="14" id="KW-1185">Reference proteome</keyword>
<dbReference type="PRINTS" id="PR00722">
    <property type="entry name" value="CHYMOTRYPSIN"/>
</dbReference>
<feature type="domain" description="CUB" evidence="12">
    <location>
        <begin position="980"/>
        <end position="1092"/>
    </location>
</feature>
<dbReference type="SUPFAM" id="SSF50494">
    <property type="entry name" value="Trypsin-like serine proteases"/>
    <property type="match status" value="2"/>
</dbReference>
<keyword evidence="6 9" id="KW-0720">Serine protease</keyword>
<dbReference type="PROSITE" id="PS01180">
    <property type="entry name" value="CUB"/>
    <property type="match status" value="6"/>
</dbReference>
<dbReference type="InParanoid" id="A0A6P7IUJ2"/>
<evidence type="ECO:0000256" key="6">
    <source>
        <dbReference type="ARBA" id="ARBA00022825"/>
    </source>
</evidence>
<evidence type="ECO:0000259" key="12">
    <source>
        <dbReference type="PROSITE" id="PS01180"/>
    </source>
</evidence>
<feature type="domain" description="Peptidase S1" evidence="13">
    <location>
        <begin position="599"/>
        <end position="852"/>
    </location>
</feature>